<organism evidence="3 4">
    <name type="scientific">Tritonibacter litoralis</name>
    <dbReference type="NCBI Taxonomy" id="2662264"/>
    <lineage>
        <taxon>Bacteria</taxon>
        <taxon>Pseudomonadati</taxon>
        <taxon>Pseudomonadota</taxon>
        <taxon>Alphaproteobacteria</taxon>
        <taxon>Rhodobacterales</taxon>
        <taxon>Paracoccaceae</taxon>
        <taxon>Tritonibacter</taxon>
    </lineage>
</organism>
<name>A0A843YDR5_9RHOB</name>
<evidence type="ECO:0000259" key="2">
    <source>
        <dbReference type="SMART" id="SM00062"/>
    </source>
</evidence>
<keyword evidence="1" id="KW-0732">Signal</keyword>
<proteinExistence type="predicted"/>
<feature type="domain" description="Solute-binding protein family 3/N-terminal" evidence="2">
    <location>
        <begin position="23"/>
        <end position="236"/>
    </location>
</feature>
<dbReference type="SMART" id="SM00062">
    <property type="entry name" value="PBPb"/>
    <property type="match status" value="1"/>
</dbReference>
<comment type="caution">
    <text evidence="3">The sequence shown here is derived from an EMBL/GenBank/DDBJ whole genome shotgun (WGS) entry which is preliminary data.</text>
</comment>
<feature type="chain" id="PRO_5032533139" evidence="1">
    <location>
        <begin position="22"/>
        <end position="236"/>
    </location>
</feature>
<evidence type="ECO:0000313" key="3">
    <source>
        <dbReference type="EMBL" id="MQQ07795.1"/>
    </source>
</evidence>
<gene>
    <name evidence="3" type="ORF">GFB49_04970</name>
</gene>
<dbReference type="RefSeq" id="WP_153214708.1">
    <property type="nucleotide sequence ID" value="NZ_WIBF01000002.1"/>
</dbReference>
<dbReference type="Gene3D" id="3.40.190.10">
    <property type="entry name" value="Periplasmic binding protein-like II"/>
    <property type="match status" value="2"/>
</dbReference>
<accession>A0A843YDR5</accession>
<dbReference type="PANTHER" id="PTHR38834">
    <property type="entry name" value="PERIPLASMIC SUBSTRATE BINDING PROTEIN FAMILY 3"/>
    <property type="match status" value="1"/>
</dbReference>
<keyword evidence="4" id="KW-1185">Reference proteome</keyword>
<feature type="signal peptide" evidence="1">
    <location>
        <begin position="1"/>
        <end position="21"/>
    </location>
</feature>
<sequence>MNNVFKIAAVCAMGLASSVQAESISFFTEDYAPLNFEQDGEIVGVATDQVKQMMQRAGLDYSLELTQWSRAINLAEKKPNTCVFATTHTEERDARFQWVEPLSADKTVLVKLKGSDVNVNSIEDARALRTGTQTGDYTVGVLKDNGFELTDLSPNFEVTVKKLKAGRIDLLVTSGSFYESAVAEGQPMEAVLTLSETIMSVACSKGTDADLIARMQTALDAMIAEGVQAEIAGKYR</sequence>
<dbReference type="InterPro" id="IPR001638">
    <property type="entry name" value="Solute-binding_3/MltF_N"/>
</dbReference>
<evidence type="ECO:0000313" key="4">
    <source>
        <dbReference type="Proteomes" id="UP000444174"/>
    </source>
</evidence>
<reference evidence="3 4" key="1">
    <citation type="submission" date="2019-10" db="EMBL/GenBank/DDBJ databases">
        <title>Epibacterium sp. nov., isolated from seawater.</title>
        <authorList>
            <person name="Zhang X."/>
            <person name="Li N."/>
        </authorList>
    </citation>
    <scope>NUCLEOTIDE SEQUENCE [LARGE SCALE GENOMIC DNA]</scope>
    <source>
        <strain evidence="3 4">SM1979</strain>
    </source>
</reference>
<protein>
    <submittedName>
        <fullName evidence="3">Transporter substrate-binding domain-containing protein</fullName>
    </submittedName>
</protein>
<dbReference type="AlphaFoldDB" id="A0A843YDR5"/>
<dbReference type="PANTHER" id="PTHR38834:SF3">
    <property type="entry name" value="SOLUTE-BINDING PROTEIN FAMILY 3_N-TERMINAL DOMAIN-CONTAINING PROTEIN"/>
    <property type="match status" value="1"/>
</dbReference>
<dbReference type="SUPFAM" id="SSF53850">
    <property type="entry name" value="Periplasmic binding protein-like II"/>
    <property type="match status" value="1"/>
</dbReference>
<dbReference type="EMBL" id="WIBF01000002">
    <property type="protein sequence ID" value="MQQ07795.1"/>
    <property type="molecule type" value="Genomic_DNA"/>
</dbReference>
<dbReference type="Proteomes" id="UP000444174">
    <property type="component" value="Unassembled WGS sequence"/>
</dbReference>
<evidence type="ECO:0000256" key="1">
    <source>
        <dbReference type="SAM" id="SignalP"/>
    </source>
</evidence>
<dbReference type="Pfam" id="PF00497">
    <property type="entry name" value="SBP_bac_3"/>
    <property type="match status" value="1"/>
</dbReference>